<organism evidence="2 3">
    <name type="scientific">Fusobacterium nucleatum subsp. polymorphum</name>
    <name type="common">Fusobacterium polymorphum</name>
    <dbReference type="NCBI Taxonomy" id="76857"/>
    <lineage>
        <taxon>Bacteria</taxon>
        <taxon>Fusobacteriati</taxon>
        <taxon>Fusobacteriota</taxon>
        <taxon>Fusobacteriia</taxon>
        <taxon>Fusobacteriales</taxon>
        <taxon>Fusobacteriaceae</taxon>
        <taxon>Fusobacterium</taxon>
    </lineage>
</organism>
<dbReference type="SUPFAM" id="SSF53756">
    <property type="entry name" value="UDP-Glycosyltransferase/glycogen phosphorylase"/>
    <property type="match status" value="1"/>
</dbReference>
<name>A0A1Z3CK76_FUSNP</name>
<dbReference type="PANTHER" id="PTHR45947:SF3">
    <property type="entry name" value="SULFOQUINOVOSYL TRANSFERASE SQD2"/>
    <property type="match status" value="1"/>
</dbReference>
<dbReference type="RefSeq" id="WP_088337972.1">
    <property type="nucleotide sequence ID" value="NZ_CP021934.1"/>
</dbReference>
<dbReference type="Proteomes" id="UP000196759">
    <property type="component" value="Chromosome"/>
</dbReference>
<dbReference type="CDD" id="cd03794">
    <property type="entry name" value="GT4_WbuB-like"/>
    <property type="match status" value="1"/>
</dbReference>
<dbReference type="AlphaFoldDB" id="A0A1Z3CK76"/>
<dbReference type="Gene3D" id="3.40.50.2000">
    <property type="entry name" value="Glycogen Phosphorylase B"/>
    <property type="match status" value="2"/>
</dbReference>
<sequence>MKKIWIIAPFTDIETLSNRNRFQYIANMLNKDFEVHLFTSDFIHINKKYRDKKIKNFYPYKIHLIHESGYKKNISLKRAFSHLLFTNNLKNEIRKLEKPDLIYCAYPLMTSAYFMGKFAKKNNIPFIIDVQDIWPESISSGINIDNIFVKVLMYPFSLYANKIYRLADYIFGVSQTYIDRAKVNGTLVKEFIPVYIGAEGNKFENNVEIKEKEKEEIWCIYIGTLSYSYDLLTLILVFNDLKNINSNIKLYILGDGPDFNILKNKAEELDLLDKTIYLKGLLPYEEMIAYLKSSDIALNSIKGKALQTITNKFGDYMSAGLPLLNCCQSNEIINLIEERELGLNYIPENIDSLKERLFEILSDKNKIKIYSKNCKKFAEEKFDRKKSYKIIEEKIKEILNNGV</sequence>
<evidence type="ECO:0000313" key="3">
    <source>
        <dbReference type="Proteomes" id="UP000196759"/>
    </source>
</evidence>
<keyword evidence="2" id="KW-0808">Transferase</keyword>
<dbReference type="InterPro" id="IPR050194">
    <property type="entry name" value="Glycosyltransferase_grp1"/>
</dbReference>
<gene>
    <name evidence="2" type="ORF">CBG50_12800</name>
</gene>
<proteinExistence type="predicted"/>
<evidence type="ECO:0000313" key="2">
    <source>
        <dbReference type="EMBL" id="ASC04034.1"/>
    </source>
</evidence>
<protein>
    <submittedName>
        <fullName evidence="2">Glycosyltransferase WbuB</fullName>
    </submittedName>
</protein>
<reference evidence="2 3" key="1">
    <citation type="submission" date="2017-06" db="EMBL/GenBank/DDBJ databases">
        <title>Draft genome sequence of Fusobacterium nucleatum subsp. polymorphum KCOM 1260 (=ChDC F218).</title>
        <authorList>
            <person name="Kook J.-K."/>
            <person name="Park S.-N."/>
            <person name="Lim Y.K."/>
            <person name="Roh H."/>
        </authorList>
    </citation>
    <scope>NUCLEOTIDE SEQUENCE [LARGE SCALE GENOMIC DNA]</scope>
    <source>
        <strain evidence="3">KCOM 1260 (ChDC F218)</strain>
    </source>
</reference>
<keyword evidence="3" id="KW-1185">Reference proteome</keyword>
<dbReference type="EMBL" id="CP021934">
    <property type="protein sequence ID" value="ASC04034.1"/>
    <property type="molecule type" value="Genomic_DNA"/>
</dbReference>
<dbReference type="InterPro" id="IPR001296">
    <property type="entry name" value="Glyco_trans_1"/>
</dbReference>
<feature type="domain" description="Glycosyl transferase family 1" evidence="1">
    <location>
        <begin position="204"/>
        <end position="376"/>
    </location>
</feature>
<dbReference type="GO" id="GO:0016757">
    <property type="term" value="F:glycosyltransferase activity"/>
    <property type="evidence" value="ECO:0007669"/>
    <property type="project" value="InterPro"/>
</dbReference>
<dbReference type="Pfam" id="PF00534">
    <property type="entry name" value="Glycos_transf_1"/>
    <property type="match status" value="1"/>
</dbReference>
<evidence type="ECO:0000259" key="1">
    <source>
        <dbReference type="Pfam" id="PF00534"/>
    </source>
</evidence>
<dbReference type="PANTHER" id="PTHR45947">
    <property type="entry name" value="SULFOQUINOVOSYL TRANSFERASE SQD2"/>
    <property type="match status" value="1"/>
</dbReference>
<accession>A0A1Z3CK76</accession>